<feature type="transmembrane region" description="Helical" evidence="9">
    <location>
        <begin position="163"/>
        <end position="182"/>
    </location>
</feature>
<keyword evidence="4 9" id="KW-0999">Mitochondrion inner membrane</keyword>
<dbReference type="GO" id="GO:0045039">
    <property type="term" value="P:protein insertion into mitochondrial inner membrane"/>
    <property type="evidence" value="ECO:0007669"/>
    <property type="project" value="UniProtKB-UniRule"/>
</dbReference>
<evidence type="ECO:0000256" key="3">
    <source>
        <dbReference type="ARBA" id="ARBA00022692"/>
    </source>
</evidence>
<evidence type="ECO:0000256" key="1">
    <source>
        <dbReference type="ARBA" id="ARBA00004448"/>
    </source>
</evidence>
<keyword evidence="9" id="KW-0813">Transport</keyword>
<dbReference type="PANTHER" id="PTHR14110">
    <property type="entry name" value="MITOCHONDRIAL IMPORT INNER MEMBRANE TRANSLOCASE SUBUNIT TIM22"/>
    <property type="match status" value="1"/>
</dbReference>
<dbReference type="Pfam" id="PF02466">
    <property type="entry name" value="Tim17"/>
    <property type="match status" value="1"/>
</dbReference>
<keyword evidence="3 9" id="KW-0812">Transmembrane</keyword>
<keyword evidence="7 9" id="KW-0472">Membrane</keyword>
<accession>A0A6P8ZKL4</accession>
<keyword evidence="6 9" id="KW-0496">Mitochondrion</keyword>
<evidence type="ECO:0000256" key="5">
    <source>
        <dbReference type="ARBA" id="ARBA00022989"/>
    </source>
</evidence>
<proteinExistence type="inferred from homology"/>
<evidence type="ECO:0000256" key="4">
    <source>
        <dbReference type="ARBA" id="ARBA00022792"/>
    </source>
</evidence>
<organism evidence="11">
    <name type="scientific">Thrips palmi</name>
    <name type="common">Melon thrips</name>
    <dbReference type="NCBI Taxonomy" id="161013"/>
    <lineage>
        <taxon>Eukaryota</taxon>
        <taxon>Metazoa</taxon>
        <taxon>Ecdysozoa</taxon>
        <taxon>Arthropoda</taxon>
        <taxon>Hexapoda</taxon>
        <taxon>Insecta</taxon>
        <taxon>Pterygota</taxon>
        <taxon>Neoptera</taxon>
        <taxon>Paraneoptera</taxon>
        <taxon>Thysanoptera</taxon>
        <taxon>Terebrantia</taxon>
        <taxon>Thripoidea</taxon>
        <taxon>Thripidae</taxon>
        <taxon>Thrips</taxon>
    </lineage>
</organism>
<dbReference type="RefSeq" id="XP_034237309.1">
    <property type="nucleotide sequence ID" value="XM_034381418.1"/>
</dbReference>
<name>A0A6P8ZKL4_THRPL</name>
<comment type="caution">
    <text evidence="9">Lacks conserved residue(s) required for the propagation of feature annotation.</text>
</comment>
<reference evidence="11" key="1">
    <citation type="submission" date="2025-08" db="UniProtKB">
        <authorList>
            <consortium name="RefSeq"/>
        </authorList>
    </citation>
    <scope>IDENTIFICATION</scope>
    <source>
        <tissue evidence="11">Total insect</tissue>
    </source>
</reference>
<comment type="subcellular location">
    <subcellularLocation>
        <location evidence="1 9">Mitochondrion inner membrane</location>
        <topology evidence="1 9">Multi-pass membrane protein</topology>
    </subcellularLocation>
</comment>
<dbReference type="GO" id="GO:0008320">
    <property type="term" value="F:protein transmembrane transporter activity"/>
    <property type="evidence" value="ECO:0007669"/>
    <property type="project" value="UniProtKB-UniRule"/>
</dbReference>
<comment type="similarity">
    <text evidence="2 9">Belongs to the Tim17/Tim22/Tim23 family.</text>
</comment>
<gene>
    <name evidence="11" type="primary">LOC117642835</name>
</gene>
<keyword evidence="5 9" id="KW-1133">Transmembrane helix</keyword>
<evidence type="ECO:0000313" key="10">
    <source>
        <dbReference type="Proteomes" id="UP000515158"/>
    </source>
</evidence>
<evidence type="ECO:0000256" key="7">
    <source>
        <dbReference type="ARBA" id="ARBA00023136"/>
    </source>
</evidence>
<evidence type="ECO:0000256" key="2">
    <source>
        <dbReference type="ARBA" id="ARBA00008444"/>
    </source>
</evidence>
<evidence type="ECO:0000256" key="6">
    <source>
        <dbReference type="ARBA" id="ARBA00023128"/>
    </source>
</evidence>
<comment type="function">
    <text evidence="8 9">Essential core component of the TIM22 complex, a complex that mediates the import and insertion of multi-pass transmembrane proteins into the mitochondrial inner membrane. In the TIM22 complex, it constitutes the voltage-activated and signal-gated channel. Forms a twin-pore translocase that uses the membrane potential as external driving force in 2 voltage-dependent steps.</text>
</comment>
<dbReference type="OrthoDB" id="75343at2759"/>
<dbReference type="FunCoup" id="A0A6P8ZKL4">
    <property type="interactions" value="1779"/>
</dbReference>
<dbReference type="PANTHER" id="PTHR14110:SF0">
    <property type="entry name" value="MITOCHONDRIAL IMPORT INNER MEMBRANE TRANSLOCASE SUBUNIT TIM22"/>
    <property type="match status" value="1"/>
</dbReference>
<dbReference type="GO" id="GO:0042721">
    <property type="term" value="C:TIM22 mitochondrial import inner membrane insertion complex"/>
    <property type="evidence" value="ECO:0007669"/>
    <property type="project" value="UniProtKB-UniRule"/>
</dbReference>
<evidence type="ECO:0000313" key="11">
    <source>
        <dbReference type="RefSeq" id="XP_034237309.1"/>
    </source>
</evidence>
<evidence type="ECO:0000256" key="9">
    <source>
        <dbReference type="RuleBase" id="RU367038"/>
    </source>
</evidence>
<comment type="subunit">
    <text evidence="9">Component of the TIM22 complex.</text>
</comment>
<dbReference type="Proteomes" id="UP000515158">
    <property type="component" value="Unplaced"/>
</dbReference>
<dbReference type="InParanoid" id="A0A6P8ZKL4"/>
<dbReference type="InterPro" id="IPR039175">
    <property type="entry name" value="TIM22"/>
</dbReference>
<protein>
    <recommendedName>
        <fullName evidence="9">Mitochondrial import inner membrane translocase subunit TIM22</fullName>
    </recommendedName>
</protein>
<keyword evidence="9" id="KW-0653">Protein transport</keyword>
<dbReference type="GO" id="GO:0030943">
    <property type="term" value="F:mitochondrion targeting sequence binding"/>
    <property type="evidence" value="ECO:0007669"/>
    <property type="project" value="TreeGrafter"/>
</dbReference>
<dbReference type="GeneID" id="117642835"/>
<dbReference type="KEGG" id="tpal:117642835"/>
<keyword evidence="9" id="KW-0811">Translocation</keyword>
<dbReference type="AlphaFoldDB" id="A0A6P8ZKL4"/>
<keyword evidence="10" id="KW-1185">Reference proteome</keyword>
<sequence length="184" mass="19805">MSEDSSRKRVTFTAEEWDSIARYLVGNNTRQRDNIIIPRIAGPVKIKGDEEKMVEAFFESCAFKSTLSCVLGYGVGAAFGLFTSGVNPPVTLPDAPPQTAREVFRDMKTTTLSYAKNFAMVGGVFAAVECTVESYRGTTDWKNGTYAGGITGGLIGVRAGLKAGLLGAAGFAAFSTIIDYYMRH</sequence>
<evidence type="ECO:0000256" key="8">
    <source>
        <dbReference type="ARBA" id="ARBA00024713"/>
    </source>
</evidence>